<reference evidence="1 2" key="1">
    <citation type="journal article" date="2021" name="Elife">
        <title>Chloroplast acquisition without the gene transfer in kleptoplastic sea slugs, Plakobranchus ocellatus.</title>
        <authorList>
            <person name="Maeda T."/>
            <person name="Takahashi S."/>
            <person name="Yoshida T."/>
            <person name="Shimamura S."/>
            <person name="Takaki Y."/>
            <person name="Nagai Y."/>
            <person name="Toyoda A."/>
            <person name="Suzuki Y."/>
            <person name="Arimoto A."/>
            <person name="Ishii H."/>
            <person name="Satoh N."/>
            <person name="Nishiyama T."/>
            <person name="Hasebe M."/>
            <person name="Maruyama T."/>
            <person name="Minagawa J."/>
            <person name="Obokata J."/>
            <person name="Shigenobu S."/>
        </authorList>
    </citation>
    <scope>NUCLEOTIDE SEQUENCE [LARGE SCALE GENOMIC DNA]</scope>
</reference>
<comment type="caution">
    <text evidence="1">The sequence shown here is derived from an EMBL/GenBank/DDBJ whole genome shotgun (WGS) entry which is preliminary data.</text>
</comment>
<keyword evidence="2" id="KW-1185">Reference proteome</keyword>
<dbReference type="AlphaFoldDB" id="A0AAV4CER6"/>
<name>A0AAV4CER6_9GAST</name>
<protein>
    <submittedName>
        <fullName evidence="1">Uncharacterized protein</fullName>
    </submittedName>
</protein>
<dbReference type="Proteomes" id="UP000735302">
    <property type="component" value="Unassembled WGS sequence"/>
</dbReference>
<evidence type="ECO:0000313" key="2">
    <source>
        <dbReference type="Proteomes" id="UP000735302"/>
    </source>
</evidence>
<gene>
    <name evidence="1" type="ORF">PoB_005647800</name>
</gene>
<organism evidence="1 2">
    <name type="scientific">Plakobranchus ocellatus</name>
    <dbReference type="NCBI Taxonomy" id="259542"/>
    <lineage>
        <taxon>Eukaryota</taxon>
        <taxon>Metazoa</taxon>
        <taxon>Spiralia</taxon>
        <taxon>Lophotrochozoa</taxon>
        <taxon>Mollusca</taxon>
        <taxon>Gastropoda</taxon>
        <taxon>Heterobranchia</taxon>
        <taxon>Euthyneura</taxon>
        <taxon>Panpulmonata</taxon>
        <taxon>Sacoglossa</taxon>
        <taxon>Placobranchoidea</taxon>
        <taxon>Plakobranchidae</taxon>
        <taxon>Plakobranchus</taxon>
    </lineage>
</organism>
<evidence type="ECO:0000313" key="1">
    <source>
        <dbReference type="EMBL" id="GFO29973.1"/>
    </source>
</evidence>
<sequence>MPARTHRGKLAASVYTQVRFYGRRTWFTTAREHCMVRDTVSRQNCSIPSEDTAVEIRCKDASVQDRQARRHYSRFIQGFQNSAVCSHPLQLFFGL</sequence>
<accession>A0AAV4CER6</accession>
<proteinExistence type="predicted"/>
<dbReference type="EMBL" id="BLXT01006199">
    <property type="protein sequence ID" value="GFO29973.1"/>
    <property type="molecule type" value="Genomic_DNA"/>
</dbReference>